<accession>A0A061B247</accession>
<dbReference type="VEuPathDB" id="FungiDB:BON22_1223"/>
<dbReference type="InterPro" id="IPR000979">
    <property type="entry name" value="Phosphodiesterase_MJ0936/Vps29"/>
</dbReference>
<dbReference type="OrthoDB" id="10258130at2759"/>
<evidence type="ECO:0000256" key="6">
    <source>
        <dbReference type="SAM" id="MobiDB-lite"/>
    </source>
</evidence>
<feature type="region of interest" description="Disordered" evidence="6">
    <location>
        <begin position="136"/>
        <end position="196"/>
    </location>
</feature>
<evidence type="ECO:0000256" key="1">
    <source>
        <dbReference type="ARBA" id="ARBA00005945"/>
    </source>
</evidence>
<dbReference type="AlphaFoldDB" id="A0A061B247"/>
<dbReference type="InterPro" id="IPR029052">
    <property type="entry name" value="Metallo-depent_PP-like"/>
</dbReference>
<protein>
    <recommendedName>
        <fullName evidence="2 5">Vacuolar protein sorting-associated protein 29</fullName>
    </recommendedName>
</protein>
<reference evidence="8" key="1">
    <citation type="journal article" date="2014" name="Genome Announc.">
        <title>Genome sequence of the yeast Cyberlindnera fabianii (Hansenula fabianii).</title>
        <authorList>
            <person name="Freel K.C."/>
            <person name="Sarilar V."/>
            <person name="Neuveglise C."/>
            <person name="Devillers H."/>
            <person name="Friedrich A."/>
            <person name="Schacherer J."/>
        </authorList>
    </citation>
    <scope>NUCLEOTIDE SEQUENCE</scope>
    <source>
        <strain evidence="8">YJS4271</strain>
    </source>
</reference>
<dbReference type="GO" id="GO:0030904">
    <property type="term" value="C:retromer complex"/>
    <property type="evidence" value="ECO:0007669"/>
    <property type="project" value="InterPro"/>
</dbReference>
<keyword evidence="3" id="KW-0813">Transport</keyword>
<evidence type="ECO:0000256" key="3">
    <source>
        <dbReference type="ARBA" id="ARBA00022448"/>
    </source>
</evidence>
<evidence type="ECO:0000256" key="4">
    <source>
        <dbReference type="ARBA" id="ARBA00022927"/>
    </source>
</evidence>
<keyword evidence="4" id="KW-0653">Protein transport</keyword>
<name>A0A061B247_CYBFA</name>
<dbReference type="PANTHER" id="PTHR11124">
    <property type="entry name" value="VACUOLAR SORTING PROTEIN VPS29"/>
    <property type="match status" value="1"/>
</dbReference>
<dbReference type="GO" id="GO:0042147">
    <property type="term" value="P:retrograde transport, endosome to Golgi"/>
    <property type="evidence" value="ECO:0007669"/>
    <property type="project" value="InterPro"/>
</dbReference>
<dbReference type="Pfam" id="PF12850">
    <property type="entry name" value="Metallophos_2"/>
    <property type="match status" value="1"/>
</dbReference>
<proteinExistence type="inferred from homology"/>
<dbReference type="SUPFAM" id="SSF56300">
    <property type="entry name" value="Metallo-dependent phosphatases"/>
    <property type="match status" value="1"/>
</dbReference>
<organism evidence="8">
    <name type="scientific">Cyberlindnera fabianii</name>
    <name type="common">Yeast</name>
    <name type="synonym">Hansenula fabianii</name>
    <dbReference type="NCBI Taxonomy" id="36022"/>
    <lineage>
        <taxon>Eukaryota</taxon>
        <taxon>Fungi</taxon>
        <taxon>Dikarya</taxon>
        <taxon>Ascomycota</taxon>
        <taxon>Saccharomycotina</taxon>
        <taxon>Saccharomycetes</taxon>
        <taxon>Phaffomycetales</taxon>
        <taxon>Phaffomycetaceae</taxon>
        <taxon>Cyberlindnera</taxon>
    </lineage>
</organism>
<dbReference type="Gene3D" id="3.60.21.10">
    <property type="match status" value="2"/>
</dbReference>
<dbReference type="InterPro" id="IPR028661">
    <property type="entry name" value="Vps29"/>
</dbReference>
<feature type="compositionally biased region" description="Basic and acidic residues" evidence="6">
    <location>
        <begin position="161"/>
        <end position="171"/>
    </location>
</feature>
<sequence length="233" mass="25973">MLVLAIGDLHIPQRAIFKKLLVPGKISQVLCLGNATTSPSTLEFLKNLSADFQIVRGEFDDNSSLPLSLVITHGPLRIGFTNGFTIVPRGDPLSLLTMARQMNVDVLIWGGTHKVEAYALEGKFFVNPGSATGAFTTEWPDVDLDEDEKKEGEETEDKEENEDKKEDPDKEDKEEEAKEEEDGNDDDDEAEETNDIIPSFTLLDVQGSVITLYIYTYINGDVKVDKVSYRKDQ</sequence>
<comment type="similarity">
    <text evidence="1 5">Belongs to the VPS29 family.</text>
</comment>
<dbReference type="EMBL" id="LK052891">
    <property type="protein sequence ID" value="CDR41078.1"/>
    <property type="molecule type" value="Genomic_DNA"/>
</dbReference>
<dbReference type="NCBIfam" id="TIGR00040">
    <property type="entry name" value="yfcE"/>
    <property type="match status" value="1"/>
</dbReference>
<feature type="domain" description="Calcineurin-like phosphoesterase" evidence="7">
    <location>
        <begin position="1"/>
        <end position="137"/>
    </location>
</feature>
<evidence type="ECO:0000256" key="5">
    <source>
        <dbReference type="RuleBase" id="RU362040"/>
    </source>
</evidence>
<evidence type="ECO:0000259" key="7">
    <source>
        <dbReference type="Pfam" id="PF12850"/>
    </source>
</evidence>
<dbReference type="CDD" id="cd07394">
    <property type="entry name" value="MPP_Vps29"/>
    <property type="match status" value="1"/>
</dbReference>
<evidence type="ECO:0000256" key="2">
    <source>
        <dbReference type="ARBA" id="ARBA00017767"/>
    </source>
</evidence>
<dbReference type="InterPro" id="IPR024654">
    <property type="entry name" value="Calcineurin-like_PHP_lpxH"/>
</dbReference>
<evidence type="ECO:0000313" key="8">
    <source>
        <dbReference type="EMBL" id="CDR41078.1"/>
    </source>
</evidence>
<dbReference type="GO" id="GO:0005829">
    <property type="term" value="C:cytosol"/>
    <property type="evidence" value="ECO:0007669"/>
    <property type="project" value="GOC"/>
</dbReference>
<feature type="compositionally biased region" description="Acidic residues" evidence="6">
    <location>
        <begin position="172"/>
        <end position="194"/>
    </location>
</feature>
<gene>
    <name evidence="8" type="ORF">CYFA0S_06e01200g</name>
</gene>
<dbReference type="PhylomeDB" id="A0A061B247"/>
<dbReference type="GO" id="GO:0015031">
    <property type="term" value="P:protein transport"/>
    <property type="evidence" value="ECO:0007669"/>
    <property type="project" value="UniProtKB-KW"/>
</dbReference>